<comment type="similarity">
    <text evidence="2">Belongs to the unc-93 family.</text>
</comment>
<dbReference type="PANTHER" id="PTHR23294">
    <property type="entry name" value="ET TRANSLATION PRODUCT-RELATED"/>
    <property type="match status" value="1"/>
</dbReference>
<keyword evidence="4 9" id="KW-1133">Transmembrane helix</keyword>
<reference evidence="10" key="1">
    <citation type="submission" date="2021-10" db="EMBL/GenBank/DDBJ databases">
        <title>Tropical sea cucumber genome reveals ecological adaptation and Cuvierian tubules defense mechanism.</title>
        <authorList>
            <person name="Chen T."/>
        </authorList>
    </citation>
    <scope>NUCLEOTIDE SEQUENCE</scope>
    <source>
        <strain evidence="10">Nanhai2018</strain>
        <tissue evidence="10">Muscle</tissue>
    </source>
</reference>
<sequence>MICKKDQTMEFMLISGIKKPKEVSVVGVLLFLVLIPVRGIARLSGEDVDAVAINTEQEGSGGGPLHAIVSSWKLFIQPDMLLLSVCFFYTGLELTFFSGVYGTSVGNTLVLQNAKGLIGICGMFIGVGEILGGGLFGLFGNRTNIYGRDPIVLLGYLVHMTCFMIVFINIPMNSPVAANIDSAFIASNEYLAVLSAFMLGFGDACFNTQIYSLLGDVYANNSAPAFAIFKFVQSVAAAVGFTYSSVLNIYFQLGILMLFGSVGALCFFKVQWKCQKPAGYEPVDQ</sequence>
<gene>
    <name evidence="10" type="ORF">HOLleu_17699</name>
</gene>
<dbReference type="GO" id="GO:0016020">
    <property type="term" value="C:membrane"/>
    <property type="evidence" value="ECO:0007669"/>
    <property type="project" value="UniProtKB-SubCell"/>
</dbReference>
<evidence type="ECO:0000256" key="4">
    <source>
        <dbReference type="ARBA" id="ARBA00022989"/>
    </source>
</evidence>
<dbReference type="InterPro" id="IPR051617">
    <property type="entry name" value="UNC-93-like_regulator"/>
</dbReference>
<name>A0A9Q1C216_HOLLE</name>
<keyword evidence="3 9" id="KW-0812">Transmembrane</keyword>
<dbReference type="EMBL" id="JAIZAY010000008">
    <property type="protein sequence ID" value="KAJ8037000.1"/>
    <property type="molecule type" value="Genomic_DNA"/>
</dbReference>
<dbReference type="AlphaFoldDB" id="A0A9Q1C216"/>
<feature type="transmembrane region" description="Helical" evidence="9">
    <location>
        <begin position="117"/>
        <end position="139"/>
    </location>
</feature>
<evidence type="ECO:0000313" key="11">
    <source>
        <dbReference type="Proteomes" id="UP001152320"/>
    </source>
</evidence>
<dbReference type="SUPFAM" id="SSF103473">
    <property type="entry name" value="MFS general substrate transporter"/>
    <property type="match status" value="1"/>
</dbReference>
<evidence type="ECO:0000256" key="7">
    <source>
        <dbReference type="ARBA" id="ARBA00040302"/>
    </source>
</evidence>
<evidence type="ECO:0000313" key="10">
    <source>
        <dbReference type="EMBL" id="KAJ8037000.1"/>
    </source>
</evidence>
<dbReference type="Gene3D" id="1.20.1250.20">
    <property type="entry name" value="MFS general substrate transporter like domains"/>
    <property type="match status" value="1"/>
</dbReference>
<organism evidence="10 11">
    <name type="scientific">Holothuria leucospilota</name>
    <name type="common">Black long sea cucumber</name>
    <name type="synonym">Mertensiothuria leucospilota</name>
    <dbReference type="NCBI Taxonomy" id="206669"/>
    <lineage>
        <taxon>Eukaryota</taxon>
        <taxon>Metazoa</taxon>
        <taxon>Echinodermata</taxon>
        <taxon>Eleutherozoa</taxon>
        <taxon>Echinozoa</taxon>
        <taxon>Holothuroidea</taxon>
        <taxon>Aspidochirotacea</taxon>
        <taxon>Aspidochirotida</taxon>
        <taxon>Holothuriidae</taxon>
        <taxon>Holothuria</taxon>
    </lineage>
</organism>
<dbReference type="InterPro" id="IPR010291">
    <property type="entry name" value="Ion_channel_UNC-93"/>
</dbReference>
<dbReference type="OrthoDB" id="196103at2759"/>
<dbReference type="Pfam" id="PF05978">
    <property type="entry name" value="UNC-93"/>
    <property type="match status" value="1"/>
</dbReference>
<comment type="caution">
    <text evidence="10">The sequence shown here is derived from an EMBL/GenBank/DDBJ whole genome shotgun (WGS) entry which is preliminary data.</text>
</comment>
<feature type="transmembrane region" description="Helical" evidence="9">
    <location>
        <begin position="80"/>
        <end position="97"/>
    </location>
</feature>
<dbReference type="PANTHER" id="PTHR23294:SF0">
    <property type="entry name" value="UNC93-LIKE PROTEIN MFSD11"/>
    <property type="match status" value="1"/>
</dbReference>
<keyword evidence="11" id="KW-1185">Reference proteome</keyword>
<comment type="subcellular location">
    <subcellularLocation>
        <location evidence="1">Membrane</location>
        <topology evidence="1">Multi-pass membrane protein</topology>
    </subcellularLocation>
</comment>
<dbReference type="Proteomes" id="UP001152320">
    <property type="component" value="Chromosome 8"/>
</dbReference>
<evidence type="ECO:0000256" key="6">
    <source>
        <dbReference type="ARBA" id="ARBA00023180"/>
    </source>
</evidence>
<keyword evidence="6" id="KW-0325">Glycoprotein</keyword>
<accession>A0A9Q1C216</accession>
<evidence type="ECO:0000256" key="2">
    <source>
        <dbReference type="ARBA" id="ARBA00009172"/>
    </source>
</evidence>
<feature type="transmembrane region" description="Helical" evidence="9">
    <location>
        <begin position="249"/>
        <end position="268"/>
    </location>
</feature>
<proteinExistence type="inferred from homology"/>
<evidence type="ECO:0000256" key="1">
    <source>
        <dbReference type="ARBA" id="ARBA00004141"/>
    </source>
</evidence>
<protein>
    <recommendedName>
        <fullName evidence="7">UNC93-like protein MFSD11</fullName>
    </recommendedName>
    <alternativeName>
        <fullName evidence="8">Major facilitator superfamily domain-containing protein 11</fullName>
    </alternativeName>
</protein>
<evidence type="ECO:0000256" key="5">
    <source>
        <dbReference type="ARBA" id="ARBA00023136"/>
    </source>
</evidence>
<evidence type="ECO:0000256" key="9">
    <source>
        <dbReference type="SAM" id="Phobius"/>
    </source>
</evidence>
<evidence type="ECO:0000256" key="3">
    <source>
        <dbReference type="ARBA" id="ARBA00022692"/>
    </source>
</evidence>
<feature type="transmembrane region" description="Helical" evidence="9">
    <location>
        <begin position="151"/>
        <end position="170"/>
    </location>
</feature>
<feature type="transmembrane region" description="Helical" evidence="9">
    <location>
        <begin position="223"/>
        <end position="243"/>
    </location>
</feature>
<keyword evidence="5 9" id="KW-0472">Membrane</keyword>
<dbReference type="InterPro" id="IPR036259">
    <property type="entry name" value="MFS_trans_sf"/>
</dbReference>
<evidence type="ECO:0000256" key="8">
    <source>
        <dbReference type="ARBA" id="ARBA00041910"/>
    </source>
</evidence>
<feature type="transmembrane region" description="Helical" evidence="9">
    <location>
        <begin position="190"/>
        <end position="211"/>
    </location>
</feature>